<dbReference type="EMBL" id="KZ451907">
    <property type="protein sequence ID" value="PKA63725.1"/>
    <property type="molecule type" value="Genomic_DNA"/>
</dbReference>
<dbReference type="InterPro" id="IPR002123">
    <property type="entry name" value="Plipid/glycerol_acylTrfase"/>
</dbReference>
<dbReference type="Pfam" id="PF01553">
    <property type="entry name" value="Acyltransferase"/>
    <property type="match status" value="1"/>
</dbReference>
<dbReference type="PANTHER" id="PTHR10434">
    <property type="entry name" value="1-ACYL-SN-GLYCEROL-3-PHOSPHATE ACYLTRANSFERASE"/>
    <property type="match status" value="1"/>
</dbReference>
<organism evidence="5 6">
    <name type="scientific">Apostasia shenzhenica</name>
    <dbReference type="NCBI Taxonomy" id="1088818"/>
    <lineage>
        <taxon>Eukaryota</taxon>
        <taxon>Viridiplantae</taxon>
        <taxon>Streptophyta</taxon>
        <taxon>Embryophyta</taxon>
        <taxon>Tracheophyta</taxon>
        <taxon>Spermatophyta</taxon>
        <taxon>Magnoliopsida</taxon>
        <taxon>Liliopsida</taxon>
        <taxon>Asparagales</taxon>
        <taxon>Orchidaceae</taxon>
        <taxon>Apostasioideae</taxon>
        <taxon>Apostasia</taxon>
    </lineage>
</organism>
<evidence type="ECO:0000256" key="2">
    <source>
        <dbReference type="ARBA" id="ARBA00023315"/>
    </source>
</evidence>
<evidence type="ECO:0000256" key="3">
    <source>
        <dbReference type="SAM" id="Phobius"/>
    </source>
</evidence>
<keyword evidence="6" id="KW-1185">Reference proteome</keyword>
<keyword evidence="3" id="KW-1133">Transmembrane helix</keyword>
<accession>A0A2I0B7F4</accession>
<keyword evidence="1 5" id="KW-0808">Transferase</keyword>
<proteinExistence type="predicted"/>
<keyword evidence="2 5" id="KW-0012">Acyltransferase</keyword>
<evidence type="ECO:0000259" key="4">
    <source>
        <dbReference type="SMART" id="SM00563"/>
    </source>
</evidence>
<evidence type="ECO:0000313" key="5">
    <source>
        <dbReference type="EMBL" id="PKA63725.1"/>
    </source>
</evidence>
<dbReference type="AlphaFoldDB" id="A0A2I0B7F4"/>
<dbReference type="Proteomes" id="UP000236161">
    <property type="component" value="Unassembled WGS sequence"/>
</dbReference>
<name>A0A2I0B7F4_9ASPA</name>
<feature type="transmembrane region" description="Helical" evidence="3">
    <location>
        <begin position="107"/>
        <end position="132"/>
    </location>
</feature>
<dbReference type="EC" id="2.3.1.51" evidence="5"/>
<dbReference type="OrthoDB" id="202234at2759"/>
<dbReference type="GO" id="GO:0005783">
    <property type="term" value="C:endoplasmic reticulum"/>
    <property type="evidence" value="ECO:0007669"/>
    <property type="project" value="TreeGrafter"/>
</dbReference>
<dbReference type="SMART" id="SM00563">
    <property type="entry name" value="PlsC"/>
    <property type="match status" value="1"/>
</dbReference>
<dbReference type="SUPFAM" id="SSF69593">
    <property type="entry name" value="Glycerol-3-phosphate (1)-acyltransferase"/>
    <property type="match status" value="1"/>
</dbReference>
<dbReference type="GO" id="GO:0006654">
    <property type="term" value="P:phosphatidic acid biosynthetic process"/>
    <property type="evidence" value="ECO:0007669"/>
    <property type="project" value="TreeGrafter"/>
</dbReference>
<dbReference type="STRING" id="1088818.A0A2I0B7F4"/>
<dbReference type="PANTHER" id="PTHR10434:SF11">
    <property type="entry name" value="1-ACYL-SN-GLYCEROL-3-PHOSPHATE ACYLTRANSFERASE"/>
    <property type="match status" value="1"/>
</dbReference>
<gene>
    <name evidence="5" type="ORF">AXF42_Ash017009</name>
</gene>
<evidence type="ECO:0000256" key="1">
    <source>
        <dbReference type="ARBA" id="ARBA00022679"/>
    </source>
</evidence>
<sequence length="365" mass="41366">MSSTLVAYSRRFCSSPSSFSLASYFSHVVSRDWPTKMDSAGLSSLIRGRWLDSYFEAIFRSPEPCRTKKPAIAAGQRPLKHRRPPCSADGEVSFVDDDRWITVAISVIRIVSCFVTMLATTIMWTVVMLALLPWPYLRIRQSNLYGHVTGRLMMWILGNPIKIEGSEYANTRAIYICNHASPIDIFLVMWLTPTGTVGIAKKEIIWYPMFGQLYVLANHLRIDRSNPAAAIESIKKVDKLDPLLYVVALGVVRKNLSLIIFPEGTRSRTGRLLPFKKGFVHIALQSKLPIIPMVLTGTHVAWRKNSLRVRPAPLTVRYLPPIKTSDWVEKDINKYVQMVHDLYLQHLPESQKPLKSEGNDVSLKS</sequence>
<protein>
    <submittedName>
        <fullName evidence="5">1-acyl-sn-glycerol-3-phosphate acyltransferase</fullName>
        <ecNumber evidence="5">2.3.1.51</ecNumber>
    </submittedName>
</protein>
<dbReference type="CDD" id="cd07989">
    <property type="entry name" value="LPLAT_AGPAT-like"/>
    <property type="match status" value="1"/>
</dbReference>
<keyword evidence="3" id="KW-0472">Membrane</keyword>
<evidence type="ECO:0000313" key="6">
    <source>
        <dbReference type="Proteomes" id="UP000236161"/>
    </source>
</evidence>
<feature type="domain" description="Phospholipid/glycerol acyltransferase" evidence="4">
    <location>
        <begin position="173"/>
        <end position="298"/>
    </location>
</feature>
<dbReference type="GO" id="GO:0003841">
    <property type="term" value="F:1-acylglycerol-3-phosphate O-acyltransferase activity"/>
    <property type="evidence" value="ECO:0007669"/>
    <property type="project" value="UniProtKB-EC"/>
</dbReference>
<reference evidence="5 6" key="1">
    <citation type="journal article" date="2017" name="Nature">
        <title>The Apostasia genome and the evolution of orchids.</title>
        <authorList>
            <person name="Zhang G.Q."/>
            <person name="Liu K.W."/>
            <person name="Li Z."/>
            <person name="Lohaus R."/>
            <person name="Hsiao Y.Y."/>
            <person name="Niu S.C."/>
            <person name="Wang J.Y."/>
            <person name="Lin Y.C."/>
            <person name="Xu Q."/>
            <person name="Chen L.J."/>
            <person name="Yoshida K."/>
            <person name="Fujiwara S."/>
            <person name="Wang Z.W."/>
            <person name="Zhang Y.Q."/>
            <person name="Mitsuda N."/>
            <person name="Wang M."/>
            <person name="Liu G.H."/>
            <person name="Pecoraro L."/>
            <person name="Huang H.X."/>
            <person name="Xiao X.J."/>
            <person name="Lin M."/>
            <person name="Wu X.Y."/>
            <person name="Wu W.L."/>
            <person name="Chen Y.Y."/>
            <person name="Chang S.B."/>
            <person name="Sakamoto S."/>
            <person name="Ohme-Takagi M."/>
            <person name="Yagi M."/>
            <person name="Zeng S.J."/>
            <person name="Shen C.Y."/>
            <person name="Yeh C.M."/>
            <person name="Luo Y.B."/>
            <person name="Tsai W.C."/>
            <person name="Van de Peer Y."/>
            <person name="Liu Z.J."/>
        </authorList>
    </citation>
    <scope>NUCLEOTIDE SEQUENCE [LARGE SCALE GENOMIC DNA]</scope>
    <source>
        <strain evidence="6">cv. Shenzhen</strain>
        <tissue evidence="5">Stem</tissue>
    </source>
</reference>
<keyword evidence="3" id="KW-0812">Transmembrane</keyword>